<feature type="region of interest" description="Disordered" evidence="1">
    <location>
        <begin position="61"/>
        <end position="85"/>
    </location>
</feature>
<evidence type="ECO:0000313" key="2">
    <source>
        <dbReference type="EMBL" id="PQK14360.1"/>
    </source>
</evidence>
<sequence length="212" mass="23649">MSIPSSITTLPQVQTSSPISTTFLLNMPKRPHSLAMADDMPSHPTPPHLVFSSADWQDSRFSSSSHGNSGLHRSKKCCPPGNWHQSTELQSKFRRTLDIEETPIRISSSQSDWSNSPQRLSVKDTAKGDTPFMTLKLTDDLDTNYPPEYWLQCPSQDEALLGCGTWQNDEQHSRTIPHMPFEEVMLSEPSRAAGGGKRSSYNGDQGHGQPRR</sequence>
<dbReference type="EMBL" id="JRHA01000004">
    <property type="protein sequence ID" value="PQK14360.1"/>
    <property type="molecule type" value="Genomic_DNA"/>
</dbReference>
<gene>
    <name evidence="2" type="ORF">BB8028_0004g12900</name>
</gene>
<accession>A0A2S7YDU2</accession>
<protein>
    <submittedName>
        <fullName evidence="2">Uncharacterized protein</fullName>
    </submittedName>
</protein>
<proteinExistence type="predicted"/>
<dbReference type="AlphaFoldDB" id="A0A2S7YDU2"/>
<name>A0A2S7YDU2_BEABA</name>
<organism evidence="2 3">
    <name type="scientific">Beauveria bassiana</name>
    <name type="common">White muscardine disease fungus</name>
    <name type="synonym">Tritirachium shiotae</name>
    <dbReference type="NCBI Taxonomy" id="176275"/>
    <lineage>
        <taxon>Eukaryota</taxon>
        <taxon>Fungi</taxon>
        <taxon>Dikarya</taxon>
        <taxon>Ascomycota</taxon>
        <taxon>Pezizomycotina</taxon>
        <taxon>Sordariomycetes</taxon>
        <taxon>Hypocreomycetidae</taxon>
        <taxon>Hypocreales</taxon>
        <taxon>Cordycipitaceae</taxon>
        <taxon>Beauveria</taxon>
    </lineage>
</organism>
<comment type="caution">
    <text evidence="2">The sequence shown here is derived from an EMBL/GenBank/DDBJ whole genome shotgun (WGS) entry which is preliminary data.</text>
</comment>
<dbReference type="Proteomes" id="UP000237441">
    <property type="component" value="Unassembled WGS sequence"/>
</dbReference>
<feature type="region of interest" description="Disordered" evidence="1">
    <location>
        <begin position="183"/>
        <end position="212"/>
    </location>
</feature>
<evidence type="ECO:0000313" key="3">
    <source>
        <dbReference type="Proteomes" id="UP000237441"/>
    </source>
</evidence>
<evidence type="ECO:0000256" key="1">
    <source>
        <dbReference type="SAM" id="MobiDB-lite"/>
    </source>
</evidence>
<dbReference type="OrthoDB" id="5150770at2759"/>
<feature type="compositionally biased region" description="Low complexity" evidence="1">
    <location>
        <begin position="61"/>
        <end position="71"/>
    </location>
</feature>
<reference evidence="2 3" key="1">
    <citation type="submission" date="2016-07" db="EMBL/GenBank/DDBJ databases">
        <title>Comparative genomics of the entomopathogenic fungus Beauveria bassiana.</title>
        <authorList>
            <person name="Valero Jimenez C.A."/>
            <person name="Zwaan B.J."/>
            <person name="Van Kan J.A."/>
            <person name="Takken W."/>
            <person name="Debets A.J."/>
            <person name="Schoustra S.E."/>
            <person name="Koenraadt C.J."/>
        </authorList>
    </citation>
    <scope>NUCLEOTIDE SEQUENCE [LARGE SCALE GENOMIC DNA]</scope>
    <source>
        <strain evidence="2 3">ARSEF 8028</strain>
    </source>
</reference>